<dbReference type="AlphaFoldDB" id="A0AAX2RG85"/>
<dbReference type="EMBL" id="SNSQ01000041">
    <property type="protein sequence ID" value="TEU40045.1"/>
    <property type="molecule type" value="Genomic_DNA"/>
</dbReference>
<name>A0AAX2RG85_BURCE</name>
<accession>A0AAX2RG85</accession>
<sequence length="313" mass="34118">MEGKNSLSPVTCVVKDAQAGIFRVGPNAVLSGQGLFVSGERTELRHIEDFRSFVLSTSAAVCEILECLFPQTAGMPSADGTAVPSRFAGWELYADRVMKLRAGIGDPREHGETLLQWCLAAWCVVAITEKDIGTSPEFLPINLLLSQGGRALATSVKQWEDYDNWRRIGSFQALLAGKDEPGDPRPRAVVVTIPWPEALGADLGSRDRLFESVTRIASDIEITRVAEHVTSRLAVAGHYVAFESATVAALVDEFDKQATTEGSALITIEIDGVTFRSQRVVHEPSTGTVGAYYDFRIITRPDDPRDISRVLVL</sequence>
<organism evidence="1 2">
    <name type="scientific">Burkholderia cepacia</name>
    <name type="common">Pseudomonas cepacia</name>
    <dbReference type="NCBI Taxonomy" id="292"/>
    <lineage>
        <taxon>Bacteria</taxon>
        <taxon>Pseudomonadati</taxon>
        <taxon>Pseudomonadota</taxon>
        <taxon>Betaproteobacteria</taxon>
        <taxon>Burkholderiales</taxon>
        <taxon>Burkholderiaceae</taxon>
        <taxon>Burkholderia</taxon>
        <taxon>Burkholderia cepacia complex</taxon>
    </lineage>
</organism>
<dbReference type="Proteomes" id="UP000298234">
    <property type="component" value="Unassembled WGS sequence"/>
</dbReference>
<evidence type="ECO:0000313" key="1">
    <source>
        <dbReference type="EMBL" id="TEU40045.1"/>
    </source>
</evidence>
<dbReference type="RefSeq" id="WP_134257056.1">
    <property type="nucleotide sequence ID" value="NZ_SNSG01000042.1"/>
</dbReference>
<protein>
    <submittedName>
        <fullName evidence="1">Uncharacterized protein</fullName>
    </submittedName>
</protein>
<evidence type="ECO:0000313" key="2">
    <source>
        <dbReference type="Proteomes" id="UP000298234"/>
    </source>
</evidence>
<proteinExistence type="predicted"/>
<comment type="caution">
    <text evidence="1">The sequence shown here is derived from an EMBL/GenBank/DDBJ whole genome shotgun (WGS) entry which is preliminary data.</text>
</comment>
<reference evidence="1 2" key="1">
    <citation type="submission" date="2019-03" db="EMBL/GenBank/DDBJ databases">
        <title>Burkholderia cepacia outbreak.</title>
        <authorList>
            <person name="Farzana R."/>
            <person name="Walsh T.R."/>
        </authorList>
    </citation>
    <scope>NUCLEOTIDE SEQUENCE [LARGE SCALE GENOMIC DNA]</scope>
    <source>
        <strain evidence="2">d13</strain>
    </source>
</reference>
<gene>
    <name evidence="1" type="ORF">E3D37_29285</name>
</gene>